<reference evidence="2 3" key="1">
    <citation type="submission" date="2013-05" db="EMBL/GenBank/DDBJ databases">
        <title>Genome assembly of Chondromyces apiculatus DSM 436.</title>
        <authorList>
            <person name="Sharma G."/>
            <person name="Khatri I."/>
            <person name="Kaur C."/>
            <person name="Mayilraj S."/>
            <person name="Subramanian S."/>
        </authorList>
    </citation>
    <scope>NUCLEOTIDE SEQUENCE [LARGE SCALE GENOMIC DNA]</scope>
    <source>
        <strain evidence="2 3">DSM 436</strain>
    </source>
</reference>
<dbReference type="Proteomes" id="UP000019678">
    <property type="component" value="Unassembled WGS sequence"/>
</dbReference>
<sequence>MSVVIAFIEALEHVEETGDVEPMARLFAPEAELCNLAVPNVERGTDGARRFWATHLGTFRHVRSEFCCVVEGERVSALEWTSRGRSLEGVEVTCKGVSLLEHAGGKIRRLTTYVDAPPPATVRKAA</sequence>
<protein>
    <recommendedName>
        <fullName evidence="1">SnoaL-like domain-containing protein</fullName>
    </recommendedName>
</protein>
<accession>A0A017SVD6</accession>
<organism evidence="2 3">
    <name type="scientific">Chondromyces apiculatus DSM 436</name>
    <dbReference type="NCBI Taxonomy" id="1192034"/>
    <lineage>
        <taxon>Bacteria</taxon>
        <taxon>Pseudomonadati</taxon>
        <taxon>Myxococcota</taxon>
        <taxon>Polyangia</taxon>
        <taxon>Polyangiales</taxon>
        <taxon>Polyangiaceae</taxon>
        <taxon>Chondromyces</taxon>
    </lineage>
</organism>
<comment type="caution">
    <text evidence="2">The sequence shown here is derived from an EMBL/GenBank/DDBJ whole genome shotgun (WGS) entry which is preliminary data.</text>
</comment>
<dbReference type="RefSeq" id="WP_044251798.1">
    <property type="nucleotide sequence ID" value="NZ_ASRX01000119.1"/>
</dbReference>
<proteinExistence type="predicted"/>
<gene>
    <name evidence="2" type="ORF">CAP_1000</name>
</gene>
<evidence type="ECO:0000313" key="3">
    <source>
        <dbReference type="Proteomes" id="UP000019678"/>
    </source>
</evidence>
<keyword evidence="3" id="KW-1185">Reference proteome</keyword>
<dbReference type="InterPro" id="IPR032710">
    <property type="entry name" value="NTF2-like_dom_sf"/>
</dbReference>
<dbReference type="InterPro" id="IPR037401">
    <property type="entry name" value="SnoaL-like"/>
</dbReference>
<dbReference type="eggNOG" id="COG3631">
    <property type="taxonomic scope" value="Bacteria"/>
</dbReference>
<dbReference type="Pfam" id="PF12680">
    <property type="entry name" value="SnoaL_2"/>
    <property type="match status" value="1"/>
</dbReference>
<dbReference type="SUPFAM" id="SSF54427">
    <property type="entry name" value="NTF2-like"/>
    <property type="match status" value="1"/>
</dbReference>
<name>A0A017SVD6_9BACT</name>
<dbReference type="EMBL" id="ASRX01000119">
    <property type="protein sequence ID" value="EYF00271.1"/>
    <property type="molecule type" value="Genomic_DNA"/>
</dbReference>
<evidence type="ECO:0000313" key="2">
    <source>
        <dbReference type="EMBL" id="EYF00271.1"/>
    </source>
</evidence>
<dbReference type="OrthoDB" id="582607at2"/>
<evidence type="ECO:0000259" key="1">
    <source>
        <dbReference type="Pfam" id="PF12680"/>
    </source>
</evidence>
<feature type="domain" description="SnoaL-like" evidence="1">
    <location>
        <begin position="7"/>
        <end position="109"/>
    </location>
</feature>
<dbReference type="Gene3D" id="3.10.450.50">
    <property type="match status" value="1"/>
</dbReference>
<dbReference type="AlphaFoldDB" id="A0A017SVD6"/>